<proteinExistence type="predicted"/>
<feature type="region of interest" description="Disordered" evidence="1">
    <location>
        <begin position="129"/>
        <end position="150"/>
    </location>
</feature>
<gene>
    <name evidence="4" type="ORF">J1902_05260</name>
</gene>
<feature type="transmembrane region" description="Helical" evidence="2">
    <location>
        <begin position="39"/>
        <end position="60"/>
    </location>
</feature>
<dbReference type="AlphaFoldDB" id="A0A939HH60"/>
<dbReference type="InterPro" id="IPR012347">
    <property type="entry name" value="Ferritin-like"/>
</dbReference>
<name>A0A939HH60_9MICC</name>
<dbReference type="Gene3D" id="1.20.1260.10">
    <property type="match status" value="1"/>
</dbReference>
<dbReference type="Pfam" id="PF14530">
    <property type="entry name" value="DUF4439"/>
    <property type="match status" value="1"/>
</dbReference>
<sequence length="385" mass="38422">MTTSLAIFPATWCTEFPARVTTWSVVKHESKENRAMPGWARTALVFLLAAIVLATGMVLIPRDPGPPPAAPFSESARVSAFADTLSLLDAATGLRTAAALPSGSGLPDTALADTVTLLTTQSRALLAPAQATPASSAVSPAPDSPEGPRTPQALVAALSASGAQRLADAAEADGGIARLLAAVGTAHVLQSAQLAAAAGLPAPATPVRITPTAVPTATESCPAPAAPSGTATAATLAGALAAAVRSEQEAVYVHQVALTRLDPAASGTAQSALTAHQTALRQAEALGRAHCLEVPPREAGYRLPEQLSTKPLAALGALEAGTLQGFGDLIALGTGDTRQWALDGLLGAARRSTAWGTPLDALPGLVVDAGALPPLPAPSAATTAP</sequence>
<dbReference type="SUPFAM" id="SSF47240">
    <property type="entry name" value="Ferritin-like"/>
    <property type="match status" value="1"/>
</dbReference>
<feature type="domain" description="DUF4439" evidence="3">
    <location>
        <begin position="239"/>
        <end position="365"/>
    </location>
</feature>
<comment type="caution">
    <text evidence="4">The sequence shown here is derived from an EMBL/GenBank/DDBJ whole genome shotgun (WGS) entry which is preliminary data.</text>
</comment>
<evidence type="ECO:0000259" key="3">
    <source>
        <dbReference type="Pfam" id="PF14530"/>
    </source>
</evidence>
<reference evidence="4" key="1">
    <citation type="submission" date="2021-03" db="EMBL/GenBank/DDBJ databases">
        <title>A new species, PO-11, isolated from a karst cave deposit.</title>
        <authorList>
            <person name="Zhaoxiaoyong W."/>
        </authorList>
    </citation>
    <scope>NUCLEOTIDE SEQUENCE</scope>
    <source>
        <strain evidence="4">PO-11</strain>
    </source>
</reference>
<keyword evidence="2" id="KW-1133">Transmembrane helix</keyword>
<evidence type="ECO:0000256" key="2">
    <source>
        <dbReference type="SAM" id="Phobius"/>
    </source>
</evidence>
<dbReference type="InterPro" id="IPR029447">
    <property type="entry name" value="DUF4439"/>
</dbReference>
<keyword evidence="5" id="KW-1185">Reference proteome</keyword>
<feature type="compositionally biased region" description="Low complexity" evidence="1">
    <location>
        <begin position="129"/>
        <end position="141"/>
    </location>
</feature>
<dbReference type="EMBL" id="JAFNLL010000009">
    <property type="protein sequence ID" value="MBO1267395.1"/>
    <property type="molecule type" value="Genomic_DNA"/>
</dbReference>
<dbReference type="InterPro" id="IPR009078">
    <property type="entry name" value="Ferritin-like_SF"/>
</dbReference>
<keyword evidence="2" id="KW-0472">Membrane</keyword>
<organism evidence="4 5">
    <name type="scientific">Arthrobacter cavernae</name>
    <dbReference type="NCBI Taxonomy" id="2817681"/>
    <lineage>
        <taxon>Bacteria</taxon>
        <taxon>Bacillati</taxon>
        <taxon>Actinomycetota</taxon>
        <taxon>Actinomycetes</taxon>
        <taxon>Micrococcales</taxon>
        <taxon>Micrococcaceae</taxon>
        <taxon>Arthrobacter</taxon>
    </lineage>
</organism>
<evidence type="ECO:0000313" key="4">
    <source>
        <dbReference type="EMBL" id="MBO1267395.1"/>
    </source>
</evidence>
<keyword evidence="2" id="KW-0812">Transmembrane</keyword>
<dbReference type="Proteomes" id="UP000664164">
    <property type="component" value="Unassembled WGS sequence"/>
</dbReference>
<evidence type="ECO:0000256" key="1">
    <source>
        <dbReference type="SAM" id="MobiDB-lite"/>
    </source>
</evidence>
<accession>A0A939HH60</accession>
<protein>
    <submittedName>
        <fullName evidence="4">Ferritin-like domain-containing protein</fullName>
    </submittedName>
</protein>
<evidence type="ECO:0000313" key="5">
    <source>
        <dbReference type="Proteomes" id="UP000664164"/>
    </source>
</evidence>